<evidence type="ECO:0000313" key="6">
    <source>
        <dbReference type="Proteomes" id="UP001417504"/>
    </source>
</evidence>
<dbReference type="SMART" id="SM00054">
    <property type="entry name" value="EFh"/>
    <property type="match status" value="4"/>
</dbReference>
<name>A0AAP0HQB5_9MAGN</name>
<reference evidence="5 6" key="1">
    <citation type="submission" date="2024-01" db="EMBL/GenBank/DDBJ databases">
        <title>Genome assemblies of Stephania.</title>
        <authorList>
            <person name="Yang L."/>
        </authorList>
    </citation>
    <scope>NUCLEOTIDE SEQUENCE [LARGE SCALE GENOMIC DNA]</scope>
    <source>
        <strain evidence="5">QJT</strain>
        <tissue evidence="5">Leaf</tissue>
    </source>
</reference>
<evidence type="ECO:0000259" key="4">
    <source>
        <dbReference type="PROSITE" id="PS50222"/>
    </source>
</evidence>
<feature type="compositionally biased region" description="Basic residues" evidence="3">
    <location>
        <begin position="7"/>
        <end position="17"/>
    </location>
</feature>
<proteinExistence type="predicted"/>
<evidence type="ECO:0000256" key="3">
    <source>
        <dbReference type="SAM" id="MobiDB-lite"/>
    </source>
</evidence>
<dbReference type="CDD" id="cd00051">
    <property type="entry name" value="EFh"/>
    <property type="match status" value="2"/>
</dbReference>
<keyword evidence="6" id="KW-1185">Reference proteome</keyword>
<organism evidence="5 6">
    <name type="scientific">Stephania japonica</name>
    <dbReference type="NCBI Taxonomy" id="461633"/>
    <lineage>
        <taxon>Eukaryota</taxon>
        <taxon>Viridiplantae</taxon>
        <taxon>Streptophyta</taxon>
        <taxon>Embryophyta</taxon>
        <taxon>Tracheophyta</taxon>
        <taxon>Spermatophyta</taxon>
        <taxon>Magnoliopsida</taxon>
        <taxon>Ranunculales</taxon>
        <taxon>Menispermaceae</taxon>
        <taxon>Menispermoideae</taxon>
        <taxon>Cissampelideae</taxon>
        <taxon>Stephania</taxon>
    </lineage>
</organism>
<dbReference type="Proteomes" id="UP001417504">
    <property type="component" value="Unassembled WGS sequence"/>
</dbReference>
<dbReference type="InterPro" id="IPR002048">
    <property type="entry name" value="EF_hand_dom"/>
</dbReference>
<dbReference type="Pfam" id="PF13499">
    <property type="entry name" value="EF-hand_7"/>
    <property type="match status" value="2"/>
</dbReference>
<feature type="domain" description="EF-hand" evidence="4">
    <location>
        <begin position="54"/>
        <end position="89"/>
    </location>
</feature>
<keyword evidence="1" id="KW-0677">Repeat</keyword>
<dbReference type="InterPro" id="IPR018247">
    <property type="entry name" value="EF_Hand_1_Ca_BS"/>
</dbReference>
<dbReference type="PROSITE" id="PS50222">
    <property type="entry name" value="EF_HAND_2"/>
    <property type="match status" value="4"/>
</dbReference>
<feature type="compositionally biased region" description="Low complexity" evidence="3">
    <location>
        <begin position="34"/>
        <end position="48"/>
    </location>
</feature>
<comment type="caution">
    <text evidence="5">The sequence shown here is derived from an EMBL/GenBank/DDBJ whole genome shotgun (WGS) entry which is preliminary data.</text>
</comment>
<protein>
    <recommendedName>
        <fullName evidence="4">EF-hand domain-containing protein</fullName>
    </recommendedName>
</protein>
<evidence type="ECO:0000256" key="1">
    <source>
        <dbReference type="ARBA" id="ARBA00022737"/>
    </source>
</evidence>
<evidence type="ECO:0000313" key="5">
    <source>
        <dbReference type="EMBL" id="KAK9091470.1"/>
    </source>
</evidence>
<dbReference type="Gene3D" id="1.10.238.10">
    <property type="entry name" value="EF-hand"/>
    <property type="match status" value="2"/>
</dbReference>
<feature type="domain" description="EF-hand" evidence="4">
    <location>
        <begin position="90"/>
        <end position="125"/>
    </location>
</feature>
<gene>
    <name evidence="5" type="ORF">Sjap_024647</name>
</gene>
<feature type="compositionally biased region" description="Polar residues" evidence="3">
    <location>
        <begin position="24"/>
        <end position="33"/>
    </location>
</feature>
<dbReference type="InterPro" id="IPR050145">
    <property type="entry name" value="Centrin_CML-like"/>
</dbReference>
<dbReference type="AlphaFoldDB" id="A0AAP0HQB5"/>
<sequence>MGIRSFFQRRKKQKRPKSHDNNNSEDSQSHEMMSNTNASSLHSSLTSSPMQSRTQVEELGYVFRRFDANGDGKISWTELGSIMASLGYNATEEELHKMIREADSDGDGFIDLNEFIELNTKGVDAVNAIEDLKSAFMVFDVDRNGSISPEELMKVMRSLGERSSIEDCRRMIRGVDSDGDGQINFEEFKVMMGNGNLNSVGLGMVQDLMKD</sequence>
<dbReference type="PANTHER" id="PTHR23050">
    <property type="entry name" value="CALCIUM BINDING PROTEIN"/>
    <property type="match status" value="1"/>
</dbReference>
<evidence type="ECO:0000256" key="2">
    <source>
        <dbReference type="ARBA" id="ARBA00022837"/>
    </source>
</evidence>
<feature type="domain" description="EF-hand" evidence="4">
    <location>
        <begin position="127"/>
        <end position="162"/>
    </location>
</feature>
<dbReference type="GO" id="GO:0005509">
    <property type="term" value="F:calcium ion binding"/>
    <property type="evidence" value="ECO:0007669"/>
    <property type="project" value="InterPro"/>
</dbReference>
<dbReference type="EMBL" id="JBBNAE010000010">
    <property type="protein sequence ID" value="KAK9091470.1"/>
    <property type="molecule type" value="Genomic_DNA"/>
</dbReference>
<feature type="domain" description="EF-hand" evidence="4">
    <location>
        <begin position="163"/>
        <end position="198"/>
    </location>
</feature>
<keyword evidence="2" id="KW-0106">Calcium</keyword>
<dbReference type="SUPFAM" id="SSF47473">
    <property type="entry name" value="EF-hand"/>
    <property type="match status" value="1"/>
</dbReference>
<dbReference type="FunFam" id="1.10.238.10:FF:000001">
    <property type="entry name" value="Calmodulin 1"/>
    <property type="match status" value="1"/>
</dbReference>
<accession>A0AAP0HQB5</accession>
<dbReference type="PROSITE" id="PS00018">
    <property type="entry name" value="EF_HAND_1"/>
    <property type="match status" value="4"/>
</dbReference>
<dbReference type="InterPro" id="IPR011992">
    <property type="entry name" value="EF-hand-dom_pair"/>
</dbReference>
<feature type="region of interest" description="Disordered" evidence="3">
    <location>
        <begin position="1"/>
        <end position="50"/>
    </location>
</feature>